<organism evidence="16 18">
    <name type="scientific">Bursaphelenchus xylophilus</name>
    <name type="common">Pinewood nematode worm</name>
    <name type="synonym">Aphelenchoides xylophilus</name>
    <dbReference type="NCBI Taxonomy" id="6326"/>
    <lineage>
        <taxon>Eukaryota</taxon>
        <taxon>Metazoa</taxon>
        <taxon>Ecdysozoa</taxon>
        <taxon>Nematoda</taxon>
        <taxon>Chromadorea</taxon>
        <taxon>Rhabditida</taxon>
        <taxon>Tylenchina</taxon>
        <taxon>Tylenchomorpha</taxon>
        <taxon>Aphelenchoidea</taxon>
        <taxon>Aphelenchoididae</taxon>
        <taxon>Bursaphelenchus</taxon>
    </lineage>
</organism>
<dbReference type="PANTHER" id="PTHR13034">
    <property type="entry name" value="DYNACTIN P62 SUBUNIT"/>
    <property type="match status" value="1"/>
</dbReference>
<reference evidence="18" key="1">
    <citation type="submission" date="2016-11" db="UniProtKB">
        <authorList>
            <consortium name="WormBaseParasite"/>
        </authorList>
    </citation>
    <scope>IDENTIFICATION</scope>
</reference>
<dbReference type="WBParaSite" id="BXY_0742600.1">
    <property type="protein sequence ID" value="BXY_0742600.1"/>
    <property type="gene ID" value="BXY_0742600"/>
</dbReference>
<gene>
    <name evidence="15" type="ORF">BXYJ_LOCUS9236</name>
</gene>
<dbReference type="AlphaFoldDB" id="A0A1I7S346"/>
<evidence type="ECO:0000256" key="6">
    <source>
        <dbReference type="ARBA" id="ARBA00022499"/>
    </source>
</evidence>
<dbReference type="EMBL" id="CAJFCV020000004">
    <property type="protein sequence ID" value="CAG9116092.1"/>
    <property type="molecule type" value="Genomic_DNA"/>
</dbReference>
<comment type="similarity">
    <text evidence="12">Belongs to the dynactin subunit 4 family.</text>
</comment>
<protein>
    <recommendedName>
        <fullName evidence="13">Dynactin subunit 4</fullName>
    </recommendedName>
</protein>
<evidence type="ECO:0000313" key="15">
    <source>
        <dbReference type="EMBL" id="CAD5226691.1"/>
    </source>
</evidence>
<evidence type="ECO:0000256" key="4">
    <source>
        <dbReference type="ARBA" id="ARBA00004657"/>
    </source>
</evidence>
<dbReference type="Proteomes" id="UP000659654">
    <property type="component" value="Unassembled WGS sequence"/>
</dbReference>
<evidence type="ECO:0000256" key="1">
    <source>
        <dbReference type="ARBA" id="ARBA00004300"/>
    </source>
</evidence>
<name>A0A1I7S346_BURXY</name>
<proteinExistence type="inferred from homology"/>
<keyword evidence="7" id="KW-0597">Phosphoprotein</keyword>
<dbReference type="Proteomes" id="UP000582659">
    <property type="component" value="Unassembled WGS sequence"/>
</dbReference>
<evidence type="ECO:0000256" key="10">
    <source>
        <dbReference type="ARBA" id="ARBA00023054"/>
    </source>
</evidence>
<sequence length="417" mass="47381">MNGFLELYRVQYECPCGSWFPLSYLYFCKPCKHVRCTDCALEDVDKTYCPICIDDTVIDDTRFGKGTCSVCYTCPICSDKLIYRALTGTDLHYLHCNNCMWNTNEAGLEGQPRKQIWPAYPNSLEDKLQKVHAQLKVLSSYERAESEKPSRRSMSNLGHVSNDRYGILQLMQTRRKKILARPESIEYLNSDKPEELDLSIYTQPVDEGNVPTLDQVIRLPYCNPSILYPVHKKLQSRKHVRCPEHDVTIYRGEFAILKTAAKHHIPCSDFCPELKFSHETVFSATDMFSIFITVLNSAFSAMDVRIEPLQSEDRDCLICDNGLIELKGEYSIPNKDTSGTGDPLGPLRDNTPDLGAALDPEGLGTVVFRIQHRVGLHLKCRAKPGCDPKKSYLLLQITYKTNKAEAESTNRVKLYLA</sequence>
<keyword evidence="11" id="KW-0206">Cytoskeleton</keyword>
<dbReference type="InterPro" id="IPR008603">
    <property type="entry name" value="DCTN4"/>
</dbReference>
<dbReference type="OrthoDB" id="283815at2759"/>
<evidence type="ECO:0000256" key="9">
    <source>
        <dbReference type="ARBA" id="ARBA00022990"/>
    </source>
</evidence>
<evidence type="ECO:0000256" key="12">
    <source>
        <dbReference type="ARBA" id="ARBA00034776"/>
    </source>
</evidence>
<dbReference type="GO" id="GO:0001725">
    <property type="term" value="C:stress fiber"/>
    <property type="evidence" value="ECO:0007669"/>
    <property type="project" value="UniProtKB-SubCell"/>
</dbReference>
<dbReference type="EMBL" id="CAJFDI010000004">
    <property type="protein sequence ID" value="CAD5226691.1"/>
    <property type="molecule type" value="Genomic_DNA"/>
</dbReference>
<evidence type="ECO:0000256" key="13">
    <source>
        <dbReference type="ARBA" id="ARBA00034864"/>
    </source>
</evidence>
<accession>A0A1I7S346</accession>
<keyword evidence="5" id="KW-0963">Cytoplasm</keyword>
<comment type="subcellular location">
    <subcellularLocation>
        <location evidence="3">Cytoplasm</location>
        <location evidence="3">Cell cortex</location>
    </subcellularLocation>
    <subcellularLocation>
        <location evidence="1">Cytoplasm</location>
        <location evidence="1">Cytoskeleton</location>
        <location evidence="1">Microtubule organizing center</location>
        <location evidence="1">Centrosome</location>
    </subcellularLocation>
    <subcellularLocation>
        <location evidence="2">Cytoplasm</location>
        <location evidence="2">Cytoskeleton</location>
        <location evidence="2">Stress fiber</location>
    </subcellularLocation>
    <subcellularLocation>
        <location evidence="4">Cytoplasm</location>
        <location evidence="4">Myofibril</location>
    </subcellularLocation>
</comment>
<dbReference type="Proteomes" id="UP000095284">
    <property type="component" value="Unplaced"/>
</dbReference>
<keyword evidence="10" id="KW-0175">Coiled coil</keyword>
<evidence type="ECO:0000256" key="14">
    <source>
        <dbReference type="ARBA" id="ARBA00093507"/>
    </source>
</evidence>
<dbReference type="PANTHER" id="PTHR13034:SF2">
    <property type="entry name" value="DYNACTIN SUBUNIT 4"/>
    <property type="match status" value="1"/>
</dbReference>
<keyword evidence="8" id="KW-0832">Ubl conjugation</keyword>
<dbReference type="GO" id="GO:0030016">
    <property type="term" value="C:myofibril"/>
    <property type="evidence" value="ECO:0007669"/>
    <property type="project" value="UniProtKB-SubCell"/>
</dbReference>
<dbReference type="SMR" id="A0A1I7S346"/>
<evidence type="ECO:0000256" key="5">
    <source>
        <dbReference type="ARBA" id="ARBA00022490"/>
    </source>
</evidence>
<evidence type="ECO:0000313" key="17">
    <source>
        <dbReference type="Proteomes" id="UP000659654"/>
    </source>
</evidence>
<evidence type="ECO:0000256" key="2">
    <source>
        <dbReference type="ARBA" id="ARBA00004529"/>
    </source>
</evidence>
<dbReference type="GO" id="GO:0005938">
    <property type="term" value="C:cell cortex"/>
    <property type="evidence" value="ECO:0007669"/>
    <property type="project" value="UniProtKB-SubCell"/>
</dbReference>
<keyword evidence="6" id="KW-1017">Isopeptide bond</keyword>
<dbReference type="GO" id="GO:0005869">
    <property type="term" value="C:dynactin complex"/>
    <property type="evidence" value="ECO:0007669"/>
    <property type="project" value="InterPro"/>
</dbReference>
<evidence type="ECO:0000256" key="3">
    <source>
        <dbReference type="ARBA" id="ARBA00004544"/>
    </source>
</evidence>
<dbReference type="eggNOG" id="KOG3896">
    <property type="taxonomic scope" value="Eukaryota"/>
</dbReference>
<reference evidence="15" key="2">
    <citation type="submission" date="2020-09" db="EMBL/GenBank/DDBJ databases">
        <authorList>
            <person name="Kikuchi T."/>
        </authorList>
    </citation>
    <scope>NUCLEOTIDE SEQUENCE</scope>
    <source>
        <strain evidence="15">Ka4C1</strain>
    </source>
</reference>
<comment type="subunit">
    <text evidence="14">Subunit of dynactin, a multiprotein complex part of a tripartite complex with dynein and a adapter, such as BICDL1, BICD2 or HOOK3. The dynactin complex is built around ACTR1A/ACTB filament and consists of an actin-related filament composed of a shoulder domain, a pointed end and a barbed end. Its length is defined by its flexible shoulder domain. The soulder is composed of 2 DCTN1 subunits, 4 DCTN2 and 2 DCTN3. The 4 DCNT2 (via N-terminus) bind the ACTR1A filament and act as molecular rulers to determine the length. The pointed end is important for binding dynein-dynactin cargo adapters. Consists of 4 subunits: ACTR10, DCNT4, DCTN5 and DCTN6. The barbed end is composed of a CAPZA1:CAPZB heterodimers, which binds ACTR1A/ACTB filament and dynactin and stabilizes dynactin. Interacts with ATP7B, but not ATP7A, in a copper-dependent manner. Interacts with ANK2; this interaction is required for localization at costameres. Interacts with N4BP2L1.</text>
</comment>
<evidence type="ECO:0000313" key="16">
    <source>
        <dbReference type="Proteomes" id="UP000095284"/>
    </source>
</evidence>
<keyword evidence="17" id="KW-1185">Reference proteome</keyword>
<evidence type="ECO:0000313" key="18">
    <source>
        <dbReference type="WBParaSite" id="BXY_0742600.1"/>
    </source>
</evidence>
<evidence type="ECO:0000256" key="7">
    <source>
        <dbReference type="ARBA" id="ARBA00022553"/>
    </source>
</evidence>
<keyword evidence="9" id="KW-0007">Acetylation</keyword>
<dbReference type="Pfam" id="PF05502">
    <property type="entry name" value="Dynactin_p62"/>
    <property type="match status" value="1"/>
</dbReference>
<dbReference type="GO" id="GO:0005813">
    <property type="term" value="C:centrosome"/>
    <property type="evidence" value="ECO:0007669"/>
    <property type="project" value="UniProtKB-SubCell"/>
</dbReference>
<evidence type="ECO:0000256" key="8">
    <source>
        <dbReference type="ARBA" id="ARBA00022843"/>
    </source>
</evidence>
<evidence type="ECO:0000256" key="11">
    <source>
        <dbReference type="ARBA" id="ARBA00023212"/>
    </source>
</evidence>